<dbReference type="EMBL" id="CP107567">
    <property type="protein sequence ID" value="UYQ64946.1"/>
    <property type="molecule type" value="Genomic_DNA"/>
</dbReference>
<evidence type="ECO:0008006" key="3">
    <source>
        <dbReference type="Google" id="ProtNLM"/>
    </source>
</evidence>
<dbReference type="InterPro" id="IPR015424">
    <property type="entry name" value="PyrdxlP-dep_Trfase"/>
</dbReference>
<evidence type="ECO:0000313" key="1">
    <source>
        <dbReference type="EMBL" id="UYQ64946.1"/>
    </source>
</evidence>
<dbReference type="SUPFAM" id="SSF53383">
    <property type="entry name" value="PLP-dependent transferases"/>
    <property type="match status" value="1"/>
</dbReference>
<name>A0ABY6ID61_STRPE</name>
<dbReference type="InterPro" id="IPR015422">
    <property type="entry name" value="PyrdxlP-dep_Trfase_small"/>
</dbReference>
<gene>
    <name evidence="1" type="ORF">OGH68_28120</name>
</gene>
<proteinExistence type="predicted"/>
<dbReference type="Proteomes" id="UP001163878">
    <property type="component" value="Chromosome"/>
</dbReference>
<sequence>MRQLDGYPLVRPHGGWSLLLDTATLGLAPGEASERLFHRGRVAATPMTGWGPSGDRYLRLVFANEPTDRLGDLRERFRAAFG</sequence>
<accession>A0ABY6ID61</accession>
<reference evidence="1" key="1">
    <citation type="submission" date="2022-10" db="EMBL/GenBank/DDBJ databases">
        <title>Cytochrome P450 Catalyzes Benzene Ring Formation in the Biosynthesis of Trialkyl-Substituted Aromatic Polyketides.</title>
        <authorList>
            <person name="Zhao E."/>
            <person name="Ge H."/>
        </authorList>
    </citation>
    <scope>NUCLEOTIDE SEQUENCE</scope>
    <source>
        <strain evidence="1">NA0869</strain>
    </source>
</reference>
<dbReference type="RefSeq" id="WP_264247813.1">
    <property type="nucleotide sequence ID" value="NZ_CP107567.1"/>
</dbReference>
<organism evidence="1 2">
    <name type="scientific">Streptomyces peucetius</name>
    <dbReference type="NCBI Taxonomy" id="1950"/>
    <lineage>
        <taxon>Bacteria</taxon>
        <taxon>Bacillati</taxon>
        <taxon>Actinomycetota</taxon>
        <taxon>Actinomycetes</taxon>
        <taxon>Kitasatosporales</taxon>
        <taxon>Streptomycetaceae</taxon>
        <taxon>Streptomyces</taxon>
    </lineage>
</organism>
<dbReference type="Gene3D" id="3.90.1150.10">
    <property type="entry name" value="Aspartate Aminotransferase, domain 1"/>
    <property type="match status" value="1"/>
</dbReference>
<keyword evidence="2" id="KW-1185">Reference proteome</keyword>
<protein>
    <recommendedName>
        <fullName evidence="3">Aminotransferase class I/classII domain-containing protein</fullName>
    </recommendedName>
</protein>
<evidence type="ECO:0000313" key="2">
    <source>
        <dbReference type="Proteomes" id="UP001163878"/>
    </source>
</evidence>